<dbReference type="EMBL" id="JBHRZH010000006">
    <property type="protein sequence ID" value="MFC3761240.1"/>
    <property type="molecule type" value="Genomic_DNA"/>
</dbReference>
<proteinExistence type="predicted"/>
<reference evidence="2" key="1">
    <citation type="journal article" date="2019" name="Int. J. Syst. Evol. Microbiol.">
        <title>The Global Catalogue of Microorganisms (GCM) 10K type strain sequencing project: providing services to taxonomists for standard genome sequencing and annotation.</title>
        <authorList>
            <consortium name="The Broad Institute Genomics Platform"/>
            <consortium name="The Broad Institute Genome Sequencing Center for Infectious Disease"/>
            <person name="Wu L."/>
            <person name="Ma J."/>
        </authorList>
    </citation>
    <scope>NUCLEOTIDE SEQUENCE [LARGE SCALE GENOMIC DNA]</scope>
    <source>
        <strain evidence="2">CGMCC 4.7241</strain>
    </source>
</reference>
<sequence length="121" mass="13603">MAADEPRPAPPGAGYAANRPYFVADTLDDLHGPTSGVVHLDARLDWSGEPVYDLDDPIELAYLYEVVLREGSRHEEFARWLDRPTLIRLWPTLFLPARVRALWERTFPVLAHEAPRTAAAG</sequence>
<evidence type="ECO:0000313" key="2">
    <source>
        <dbReference type="Proteomes" id="UP001595699"/>
    </source>
</evidence>
<evidence type="ECO:0000313" key="1">
    <source>
        <dbReference type="EMBL" id="MFC3761240.1"/>
    </source>
</evidence>
<dbReference type="Proteomes" id="UP001595699">
    <property type="component" value="Unassembled WGS sequence"/>
</dbReference>
<comment type="caution">
    <text evidence="1">The sequence shown here is derived from an EMBL/GenBank/DDBJ whole genome shotgun (WGS) entry which is preliminary data.</text>
</comment>
<name>A0ABV7Y7J6_9ACTN</name>
<dbReference type="RefSeq" id="WP_205117453.1">
    <property type="nucleotide sequence ID" value="NZ_JAFBCM010000001.1"/>
</dbReference>
<accession>A0ABV7Y7J6</accession>
<protein>
    <submittedName>
        <fullName evidence="1">Transcriptional regulator</fullName>
    </submittedName>
</protein>
<keyword evidence="2" id="KW-1185">Reference proteome</keyword>
<gene>
    <name evidence="1" type="ORF">ACFOUW_10345</name>
</gene>
<organism evidence="1 2">
    <name type="scientific">Tenggerimyces flavus</name>
    <dbReference type="NCBI Taxonomy" id="1708749"/>
    <lineage>
        <taxon>Bacteria</taxon>
        <taxon>Bacillati</taxon>
        <taxon>Actinomycetota</taxon>
        <taxon>Actinomycetes</taxon>
        <taxon>Propionibacteriales</taxon>
        <taxon>Nocardioidaceae</taxon>
        <taxon>Tenggerimyces</taxon>
    </lineage>
</organism>